<comment type="similarity">
    <text evidence="1">Belongs to the serpin family.</text>
</comment>
<feature type="domain" description="Serpin" evidence="3">
    <location>
        <begin position="85"/>
        <end position="456"/>
    </location>
</feature>
<dbReference type="GO" id="GO:0005615">
    <property type="term" value="C:extracellular space"/>
    <property type="evidence" value="ECO:0007669"/>
    <property type="project" value="InterPro"/>
</dbReference>
<dbReference type="OrthoDB" id="9764871at2"/>
<dbReference type="InterPro" id="IPR042185">
    <property type="entry name" value="Serpin_sf_2"/>
</dbReference>
<dbReference type="PANTHER" id="PTHR11461">
    <property type="entry name" value="SERINE PROTEASE INHIBITOR, SERPIN"/>
    <property type="match status" value="1"/>
</dbReference>
<comment type="caution">
    <text evidence="4">The sequence shown here is derived from an EMBL/GenBank/DDBJ whole genome shotgun (WGS) entry which is preliminary data.</text>
</comment>
<dbReference type="GO" id="GO:0004867">
    <property type="term" value="F:serine-type endopeptidase inhibitor activity"/>
    <property type="evidence" value="ECO:0007669"/>
    <property type="project" value="InterPro"/>
</dbReference>
<organism evidence="4 5">
    <name type="scientific">Psychrobacter fozii</name>
    <dbReference type="NCBI Taxonomy" id="198480"/>
    <lineage>
        <taxon>Bacteria</taxon>
        <taxon>Pseudomonadati</taxon>
        <taxon>Pseudomonadota</taxon>
        <taxon>Gammaproteobacteria</taxon>
        <taxon>Moraxellales</taxon>
        <taxon>Moraxellaceae</taxon>
        <taxon>Psychrobacter</taxon>
    </lineage>
</organism>
<accession>A0A2V4V6D6</accession>
<protein>
    <submittedName>
        <fullName evidence="4">Serpin B</fullName>
    </submittedName>
</protein>
<evidence type="ECO:0000256" key="2">
    <source>
        <dbReference type="SAM" id="SignalP"/>
    </source>
</evidence>
<evidence type="ECO:0000313" key="5">
    <source>
        <dbReference type="Proteomes" id="UP000247746"/>
    </source>
</evidence>
<dbReference type="InterPro" id="IPR036186">
    <property type="entry name" value="Serpin_sf"/>
</dbReference>
<dbReference type="Pfam" id="PF00079">
    <property type="entry name" value="Serpin"/>
    <property type="match status" value="1"/>
</dbReference>
<dbReference type="SUPFAM" id="SSF56574">
    <property type="entry name" value="Serpins"/>
    <property type="match status" value="1"/>
</dbReference>
<dbReference type="InterPro" id="IPR023795">
    <property type="entry name" value="Serpin_CS"/>
</dbReference>
<keyword evidence="2" id="KW-0732">Signal</keyword>
<dbReference type="PROSITE" id="PS51257">
    <property type="entry name" value="PROKAR_LIPOPROTEIN"/>
    <property type="match status" value="1"/>
</dbReference>
<dbReference type="AlphaFoldDB" id="A0A2V4V6D6"/>
<evidence type="ECO:0000259" key="3">
    <source>
        <dbReference type="SMART" id="SM00093"/>
    </source>
</evidence>
<feature type="chain" id="PRO_5016004111" evidence="2">
    <location>
        <begin position="27"/>
        <end position="459"/>
    </location>
</feature>
<dbReference type="CDD" id="cd19590">
    <property type="entry name" value="serpin_thermopin-like"/>
    <property type="match status" value="1"/>
</dbReference>
<dbReference type="Proteomes" id="UP000247746">
    <property type="component" value="Unassembled WGS sequence"/>
</dbReference>
<gene>
    <name evidence="4" type="ORF">DFP82_11069</name>
</gene>
<feature type="signal peptide" evidence="2">
    <location>
        <begin position="1"/>
        <end position="26"/>
    </location>
</feature>
<dbReference type="RefSeq" id="WP_110924057.1">
    <property type="nucleotide sequence ID" value="NZ_QJSU01000010.1"/>
</dbReference>
<dbReference type="InterPro" id="IPR023796">
    <property type="entry name" value="Serpin_dom"/>
</dbReference>
<dbReference type="Gene3D" id="3.30.497.10">
    <property type="entry name" value="Antithrombin, subunit I, domain 2"/>
    <property type="match status" value="1"/>
</dbReference>
<keyword evidence="5" id="KW-1185">Reference proteome</keyword>
<dbReference type="EMBL" id="QJSU01000010">
    <property type="protein sequence ID" value="PYE37988.1"/>
    <property type="molecule type" value="Genomic_DNA"/>
</dbReference>
<dbReference type="SMART" id="SM00093">
    <property type="entry name" value="SERPIN"/>
    <property type="match status" value="1"/>
</dbReference>
<dbReference type="Gene3D" id="2.30.39.10">
    <property type="entry name" value="Alpha-1-antitrypsin, domain 1"/>
    <property type="match status" value="2"/>
</dbReference>
<sequence length="459" mass="51241">MRFYKAIRWASVPVSILALLMTGCDASYTSTVSATEAAIEDDVFIEDETESASAYLQKEFTPADESAATAEGIQRIATANNNFAIKMYHQLTKEDTLDNLVFSPYSISSAMALGYVGAKGDTYDEIQQVFDYSAIDQMLPNAAALYNQLNRPNVDYMLSSTNGLWVQQGLDPNPTYLDSINRYLQAEVNPVDFMYDPESARTTINRAIAKQTHDLIPQIIPINGVDEATRSVLTNALYFKGAWYHEFYDGSTESMPFETFQMTGSATSAPMVDMMHQYNGFQYVEDKQAQVIDLPYVGKEISMMVILPKIADKQGLQQLMASLTTEKITSWQAKSDYEDINLYLPKFKMNVRDEELADKLMTMGMPTAFLPAADFSGYHEISPLVFDKVVHQAVIEVDELGTEAAAATTVMDMAASAEEEQEPIIPIVFKADHPFIYMIYHKPTNAILFLGQMVKPSSD</sequence>
<evidence type="ECO:0000256" key="1">
    <source>
        <dbReference type="RuleBase" id="RU000411"/>
    </source>
</evidence>
<reference evidence="4 5" key="1">
    <citation type="submission" date="2018-06" db="EMBL/GenBank/DDBJ databases">
        <title>Genomic Encyclopedia of Type Strains, Phase III (KMG-III): the genomes of soil and plant-associated and newly described type strains.</title>
        <authorList>
            <person name="Whitman W."/>
        </authorList>
    </citation>
    <scope>NUCLEOTIDE SEQUENCE [LARGE SCALE GENOMIC DNA]</scope>
    <source>
        <strain evidence="4 5">CECT 5889</strain>
    </source>
</reference>
<dbReference type="InterPro" id="IPR042178">
    <property type="entry name" value="Serpin_sf_1"/>
</dbReference>
<dbReference type="PROSITE" id="PS00284">
    <property type="entry name" value="SERPIN"/>
    <property type="match status" value="1"/>
</dbReference>
<dbReference type="PANTHER" id="PTHR11461:SF211">
    <property type="entry name" value="GH10112P-RELATED"/>
    <property type="match status" value="1"/>
</dbReference>
<evidence type="ECO:0000313" key="4">
    <source>
        <dbReference type="EMBL" id="PYE37988.1"/>
    </source>
</evidence>
<proteinExistence type="inferred from homology"/>
<dbReference type="InterPro" id="IPR000215">
    <property type="entry name" value="Serpin_fam"/>
</dbReference>
<name>A0A2V4V6D6_9GAMM</name>